<reference evidence="3" key="1">
    <citation type="journal article" date="2019" name="Int. J. Syst. Evol. Microbiol.">
        <title>The Global Catalogue of Microorganisms (GCM) 10K type strain sequencing project: providing services to taxonomists for standard genome sequencing and annotation.</title>
        <authorList>
            <consortium name="The Broad Institute Genomics Platform"/>
            <consortium name="The Broad Institute Genome Sequencing Center for Infectious Disease"/>
            <person name="Wu L."/>
            <person name="Ma J."/>
        </authorList>
    </citation>
    <scope>NUCLEOTIDE SEQUENCE [LARGE SCALE GENOMIC DNA]</scope>
    <source>
        <strain evidence="3">CGMCC 1.12286</strain>
    </source>
</reference>
<dbReference type="InterPro" id="IPR013022">
    <property type="entry name" value="Xyl_isomerase-like_TIM-brl"/>
</dbReference>
<comment type="caution">
    <text evidence="2">The sequence shown here is derived from an EMBL/GenBank/DDBJ whole genome shotgun (WGS) entry which is preliminary data.</text>
</comment>
<feature type="domain" description="Xylose isomerase-like TIM barrel" evidence="1">
    <location>
        <begin position="19"/>
        <end position="267"/>
    </location>
</feature>
<dbReference type="GO" id="GO:0016853">
    <property type="term" value="F:isomerase activity"/>
    <property type="evidence" value="ECO:0007669"/>
    <property type="project" value="UniProtKB-KW"/>
</dbReference>
<accession>A0ABW4JP29</accession>
<keyword evidence="2" id="KW-0413">Isomerase</keyword>
<evidence type="ECO:0000313" key="3">
    <source>
        <dbReference type="Proteomes" id="UP001597079"/>
    </source>
</evidence>
<gene>
    <name evidence="2" type="ORF">ACFSB2_23235</name>
</gene>
<dbReference type="InterPro" id="IPR050312">
    <property type="entry name" value="IolE/XylAMocC-like"/>
</dbReference>
<dbReference type="Pfam" id="PF01261">
    <property type="entry name" value="AP_endonuc_2"/>
    <property type="match status" value="1"/>
</dbReference>
<dbReference type="SUPFAM" id="SSF51658">
    <property type="entry name" value="Xylose isomerase-like"/>
    <property type="match status" value="1"/>
</dbReference>
<dbReference type="EMBL" id="JBHUCX010000095">
    <property type="protein sequence ID" value="MFD1677580.1"/>
    <property type="molecule type" value="Genomic_DNA"/>
</dbReference>
<dbReference type="PANTHER" id="PTHR12110">
    <property type="entry name" value="HYDROXYPYRUVATE ISOMERASE"/>
    <property type="match status" value="1"/>
</dbReference>
<dbReference type="InterPro" id="IPR036237">
    <property type="entry name" value="Xyl_isomerase-like_sf"/>
</dbReference>
<organism evidence="2 3">
    <name type="scientific">Alicyclobacillus fodiniaquatilis</name>
    <dbReference type="NCBI Taxonomy" id="1661150"/>
    <lineage>
        <taxon>Bacteria</taxon>
        <taxon>Bacillati</taxon>
        <taxon>Bacillota</taxon>
        <taxon>Bacilli</taxon>
        <taxon>Bacillales</taxon>
        <taxon>Alicyclobacillaceae</taxon>
        <taxon>Alicyclobacillus</taxon>
    </lineage>
</organism>
<dbReference type="PANTHER" id="PTHR12110:SF21">
    <property type="entry name" value="XYLOSE ISOMERASE-LIKE TIM BARREL DOMAIN-CONTAINING PROTEIN"/>
    <property type="match status" value="1"/>
</dbReference>
<dbReference type="RefSeq" id="WP_377945493.1">
    <property type="nucleotide sequence ID" value="NZ_JBHUCX010000095.1"/>
</dbReference>
<dbReference type="Proteomes" id="UP001597079">
    <property type="component" value="Unassembled WGS sequence"/>
</dbReference>
<keyword evidence="3" id="KW-1185">Reference proteome</keyword>
<evidence type="ECO:0000259" key="1">
    <source>
        <dbReference type="Pfam" id="PF01261"/>
    </source>
</evidence>
<dbReference type="Gene3D" id="3.20.20.150">
    <property type="entry name" value="Divalent-metal-dependent TIM barrel enzymes"/>
    <property type="match status" value="1"/>
</dbReference>
<proteinExistence type="predicted"/>
<protein>
    <submittedName>
        <fullName evidence="2">Sugar phosphate isomerase/epimerase family protein</fullName>
    </submittedName>
</protein>
<evidence type="ECO:0000313" key="2">
    <source>
        <dbReference type="EMBL" id="MFD1677580.1"/>
    </source>
</evidence>
<name>A0ABW4JP29_9BACL</name>
<sequence length="276" mass="30705">MRLGGPVFVEKDPELWGRAVQQAGYRATGCPVASSDAPTLKQAFRQVAAEKDILIAEVGAWSNPISPVQEIREKAVAYCKEQLNLAEEMGARCCVNIAGSRGEQWDGPHPDNLSDETFDLTVDTVREIIDAVQPRNAFFALESMPWVWPDSPDAYLKLIQAIDRKQFAVHLDPVNMINSPRTYYENAAFIRECFAKLGPYLKSCHAKDILLSGKLTVHLAETRPGTGALDYRTFLRELNKMPADTPVLLEHLDTEQAYQQAAQFVRETAGELGISL</sequence>